<protein>
    <recommendedName>
        <fullName evidence="3">(S)-2-haloacid dehalogenase</fullName>
        <ecNumber evidence="3">3.8.1.2</ecNumber>
    </recommendedName>
    <alternativeName>
        <fullName evidence="3">2-haloalkanoic acid dehalogenase</fullName>
    </alternativeName>
    <alternativeName>
        <fullName evidence="3">Halocarboxylic acid halidohydrolase</fullName>
    </alternativeName>
    <alternativeName>
        <fullName evidence="3">L-2-haloacid dehalogenase</fullName>
    </alternativeName>
</protein>
<dbReference type="InterPro" id="IPR006439">
    <property type="entry name" value="HAD-SF_hydro_IA"/>
</dbReference>
<sequence>MCNIQVLFFDVLGSMVDWRGSITTAVAEFFERYNIDHIEPEVFADAWVGRYDASVDDIRVGKRSFASLDQVNRENLDASLAEFGLASQPFSPNELQGLNLSWHRLKAWPDVAEGLSRLKSRFIIAPLSDGHTRLLVNVSKHNKLPWDAILGADIFRAYKPMPRVYLRACELLEVKPQNAMLVASHDYDLEAARRCGLRTAYIVRSNAADPSRAGSRGPQAGWDYKAKDLIDLAEMLNLAGRFQ</sequence>
<evidence type="ECO:0000256" key="1">
    <source>
        <dbReference type="ARBA" id="ARBA00008106"/>
    </source>
</evidence>
<dbReference type="EMBL" id="JBEPLJ010000009">
    <property type="protein sequence ID" value="MET3586418.1"/>
    <property type="molecule type" value="Genomic_DNA"/>
</dbReference>
<dbReference type="InterPro" id="IPR023198">
    <property type="entry name" value="PGP-like_dom2"/>
</dbReference>
<dbReference type="InterPro" id="IPR036412">
    <property type="entry name" value="HAD-like_sf"/>
</dbReference>
<gene>
    <name evidence="4" type="ORF">ABID21_002536</name>
</gene>
<dbReference type="Proteomes" id="UP001549031">
    <property type="component" value="Unassembled WGS sequence"/>
</dbReference>
<dbReference type="SFLD" id="SFLDG01129">
    <property type="entry name" value="C1.5:_HAD__Beta-PGM__Phosphata"/>
    <property type="match status" value="1"/>
</dbReference>
<proteinExistence type="inferred from homology"/>
<dbReference type="InterPro" id="IPR023214">
    <property type="entry name" value="HAD_sf"/>
</dbReference>
<evidence type="ECO:0000256" key="2">
    <source>
        <dbReference type="ARBA" id="ARBA00022801"/>
    </source>
</evidence>
<dbReference type="EC" id="3.8.1.2" evidence="3"/>
<dbReference type="Gene3D" id="1.10.150.240">
    <property type="entry name" value="Putative phosphatase, domain 2"/>
    <property type="match status" value="1"/>
</dbReference>
<dbReference type="PRINTS" id="PR00413">
    <property type="entry name" value="HADHALOGNASE"/>
</dbReference>
<dbReference type="GO" id="GO:0018784">
    <property type="term" value="F:(S)-2-haloacid dehalogenase activity"/>
    <property type="evidence" value="ECO:0007669"/>
    <property type="project" value="UniProtKB-EC"/>
</dbReference>
<dbReference type="SFLD" id="SFLDS00003">
    <property type="entry name" value="Haloacid_Dehalogenase"/>
    <property type="match status" value="1"/>
</dbReference>
<evidence type="ECO:0000313" key="5">
    <source>
        <dbReference type="Proteomes" id="UP001549031"/>
    </source>
</evidence>
<evidence type="ECO:0000313" key="4">
    <source>
        <dbReference type="EMBL" id="MET3586418.1"/>
    </source>
</evidence>
<name>A0ABV2H792_9HYPH</name>
<keyword evidence="2 3" id="KW-0378">Hydrolase</keyword>
<dbReference type="Pfam" id="PF00702">
    <property type="entry name" value="Hydrolase"/>
    <property type="match status" value="1"/>
</dbReference>
<dbReference type="Gene3D" id="3.40.50.1000">
    <property type="entry name" value="HAD superfamily/HAD-like"/>
    <property type="match status" value="1"/>
</dbReference>
<evidence type="ECO:0000256" key="3">
    <source>
        <dbReference type="RuleBase" id="RU368077"/>
    </source>
</evidence>
<dbReference type="NCBIfam" id="TIGR01428">
    <property type="entry name" value="HAD_type_II"/>
    <property type="match status" value="1"/>
</dbReference>
<dbReference type="InterPro" id="IPR006328">
    <property type="entry name" value="2-HAD"/>
</dbReference>
<reference evidence="4 5" key="1">
    <citation type="submission" date="2024-06" db="EMBL/GenBank/DDBJ databases">
        <title>Genomic Encyclopedia of Type Strains, Phase IV (KMG-IV): sequencing the most valuable type-strain genomes for metagenomic binning, comparative biology and taxonomic classification.</title>
        <authorList>
            <person name="Goeker M."/>
        </authorList>
    </citation>
    <scope>NUCLEOTIDE SEQUENCE [LARGE SCALE GENOMIC DNA]</scope>
    <source>
        <strain evidence="4 5">DSM 105042</strain>
    </source>
</reference>
<organism evidence="4 5">
    <name type="scientific">Pseudorhizobium tarimense</name>
    <dbReference type="NCBI Taxonomy" id="1079109"/>
    <lineage>
        <taxon>Bacteria</taxon>
        <taxon>Pseudomonadati</taxon>
        <taxon>Pseudomonadota</taxon>
        <taxon>Alphaproteobacteria</taxon>
        <taxon>Hyphomicrobiales</taxon>
        <taxon>Rhizobiaceae</taxon>
        <taxon>Rhizobium/Agrobacterium group</taxon>
        <taxon>Pseudorhizobium</taxon>
    </lineage>
</organism>
<comment type="function">
    <text evidence="3">Catalyzes the hydrolytic dehalogenation of small (S)-2-haloalkanoic acids to yield the corresponding (R)-2-hydroxyalkanoic acids.</text>
</comment>
<comment type="catalytic activity">
    <reaction evidence="3">
        <text>an (S)-2-haloacid + H2O = a (2R)-2-hydroxycarboxylate + a halide anion + H(+)</text>
        <dbReference type="Rhea" id="RHEA:11192"/>
        <dbReference type="ChEBI" id="CHEBI:15377"/>
        <dbReference type="ChEBI" id="CHEBI:15378"/>
        <dbReference type="ChEBI" id="CHEBI:16042"/>
        <dbReference type="ChEBI" id="CHEBI:58314"/>
        <dbReference type="ChEBI" id="CHEBI:137405"/>
        <dbReference type="EC" id="3.8.1.2"/>
    </reaction>
</comment>
<keyword evidence="5" id="KW-1185">Reference proteome</keyword>
<dbReference type="SUPFAM" id="SSF56784">
    <property type="entry name" value="HAD-like"/>
    <property type="match status" value="1"/>
</dbReference>
<accession>A0ABV2H792</accession>
<dbReference type="RefSeq" id="WP_247244443.1">
    <property type="nucleotide sequence ID" value="NZ_JALJRA010000009.1"/>
</dbReference>
<dbReference type="NCBIfam" id="TIGR01493">
    <property type="entry name" value="HAD-SF-IA-v2"/>
    <property type="match status" value="1"/>
</dbReference>
<dbReference type="PANTHER" id="PTHR43316:SF3">
    <property type="entry name" value="HALOACID DEHALOGENASE, TYPE II (AFU_ORTHOLOGUE AFUA_2G07750)-RELATED"/>
    <property type="match status" value="1"/>
</dbReference>
<comment type="similarity">
    <text evidence="1 3">Belongs to the HAD-like hydrolase superfamily. S-2-haloalkanoic acid dehalogenase family.</text>
</comment>
<dbReference type="InterPro" id="IPR051540">
    <property type="entry name" value="S-2-haloacid_dehalogenase"/>
</dbReference>
<comment type="caution">
    <text evidence="4">The sequence shown here is derived from an EMBL/GenBank/DDBJ whole genome shotgun (WGS) entry which is preliminary data.</text>
</comment>
<dbReference type="PANTHER" id="PTHR43316">
    <property type="entry name" value="HYDROLASE, HALOACID DELAHOGENASE-RELATED"/>
    <property type="match status" value="1"/>
</dbReference>